<comment type="caution">
    <text evidence="3">The sequence shown here is derived from an EMBL/GenBank/DDBJ whole genome shotgun (WGS) entry which is preliminary data.</text>
</comment>
<dbReference type="EMBL" id="JACNEP010000001">
    <property type="protein sequence ID" value="MBC3764452.1"/>
    <property type="molecule type" value="Genomic_DNA"/>
</dbReference>
<gene>
    <name evidence="3" type="ORF">H8B19_01065</name>
</gene>
<reference evidence="3" key="1">
    <citation type="journal article" date="2018" name="Int. J. Syst. Evol. Microbiol.">
        <title>Neptunicella marina gen. nov., sp. nov., isolated from surface seawater.</title>
        <authorList>
            <person name="Liu X."/>
            <person name="Lai Q."/>
            <person name="Du Y."/>
            <person name="Zhang X."/>
            <person name="Liu Z."/>
            <person name="Sun F."/>
            <person name="Shao Z."/>
        </authorList>
    </citation>
    <scope>NUCLEOTIDE SEQUENCE</scope>
    <source>
        <strain evidence="3">S27-2</strain>
    </source>
</reference>
<keyword evidence="4" id="KW-1185">Reference proteome</keyword>
<dbReference type="AlphaFoldDB" id="A0A8J6LZY3"/>
<reference evidence="3" key="2">
    <citation type="submission" date="2020-08" db="EMBL/GenBank/DDBJ databases">
        <authorList>
            <person name="Lai Q."/>
        </authorList>
    </citation>
    <scope>NUCLEOTIDE SEQUENCE</scope>
    <source>
        <strain evidence="3">S27-2</strain>
    </source>
</reference>
<sequence>MKWTVVLDILLVLLVLVLTFTGLLLTNTLPPGSRRLTVWTLNRHQWGDVHFYLSMLFITGLVLHLIMHVHYIKSVIAGNNLRWQRTRLIAAVMVITILIALTVMPLIMKPD</sequence>
<dbReference type="Proteomes" id="UP000601768">
    <property type="component" value="Unassembled WGS sequence"/>
</dbReference>
<name>A0A8J6LZY3_9ALTE</name>
<evidence type="ECO:0000313" key="4">
    <source>
        <dbReference type="Proteomes" id="UP000601768"/>
    </source>
</evidence>
<feature type="transmembrane region" description="Helical" evidence="1">
    <location>
        <begin position="88"/>
        <end position="108"/>
    </location>
</feature>
<dbReference type="InterPro" id="IPR025517">
    <property type="entry name" value="DUF4405"/>
</dbReference>
<dbReference type="RefSeq" id="WP_186504925.1">
    <property type="nucleotide sequence ID" value="NZ_JACNEP010000001.1"/>
</dbReference>
<feature type="transmembrane region" description="Helical" evidence="1">
    <location>
        <begin position="7"/>
        <end position="29"/>
    </location>
</feature>
<protein>
    <submittedName>
        <fullName evidence="3">DUF4405 domain-containing protein</fullName>
    </submittedName>
</protein>
<keyword evidence="1" id="KW-0472">Membrane</keyword>
<keyword evidence="1" id="KW-0812">Transmembrane</keyword>
<accession>A0A8J6LZY3</accession>
<dbReference type="Pfam" id="PF14358">
    <property type="entry name" value="DUF4405"/>
    <property type="match status" value="1"/>
</dbReference>
<feature type="transmembrane region" description="Helical" evidence="1">
    <location>
        <begin position="49"/>
        <end position="67"/>
    </location>
</feature>
<proteinExistence type="predicted"/>
<evidence type="ECO:0000313" key="3">
    <source>
        <dbReference type="EMBL" id="MBC3764452.1"/>
    </source>
</evidence>
<evidence type="ECO:0000256" key="1">
    <source>
        <dbReference type="SAM" id="Phobius"/>
    </source>
</evidence>
<feature type="domain" description="Flavinylation-associated cytochrome" evidence="2">
    <location>
        <begin position="6"/>
        <end position="68"/>
    </location>
</feature>
<keyword evidence="1" id="KW-1133">Transmembrane helix</keyword>
<evidence type="ECO:0000259" key="2">
    <source>
        <dbReference type="Pfam" id="PF14358"/>
    </source>
</evidence>
<organism evidence="3 4">
    <name type="scientific">Neptunicella marina</name>
    <dbReference type="NCBI Taxonomy" id="2125989"/>
    <lineage>
        <taxon>Bacteria</taxon>
        <taxon>Pseudomonadati</taxon>
        <taxon>Pseudomonadota</taxon>
        <taxon>Gammaproteobacteria</taxon>
        <taxon>Alteromonadales</taxon>
        <taxon>Alteromonadaceae</taxon>
        <taxon>Neptunicella</taxon>
    </lineage>
</organism>